<feature type="region of interest" description="Disordered" evidence="6">
    <location>
        <begin position="111"/>
        <end position="138"/>
    </location>
</feature>
<keyword evidence="7" id="KW-0472">Membrane</keyword>
<dbReference type="SMART" id="SM00066">
    <property type="entry name" value="GAL4"/>
    <property type="match status" value="1"/>
</dbReference>
<dbReference type="CDD" id="cd00067">
    <property type="entry name" value="GAL4"/>
    <property type="match status" value="1"/>
</dbReference>
<dbReference type="PROSITE" id="PS50048">
    <property type="entry name" value="ZN2_CY6_FUNGAL_2"/>
    <property type="match status" value="1"/>
</dbReference>
<name>A0AAX6MTS5_9PEZI</name>
<evidence type="ECO:0000259" key="8">
    <source>
        <dbReference type="PROSITE" id="PS50048"/>
    </source>
</evidence>
<keyword evidence="5" id="KW-0539">Nucleus</keyword>
<dbReference type="PROSITE" id="PS00463">
    <property type="entry name" value="ZN2_CY6_FUNGAL_1"/>
    <property type="match status" value="1"/>
</dbReference>
<feature type="domain" description="Zn(2)-C6 fungal-type" evidence="8">
    <location>
        <begin position="13"/>
        <end position="43"/>
    </location>
</feature>
<evidence type="ECO:0000256" key="6">
    <source>
        <dbReference type="SAM" id="MobiDB-lite"/>
    </source>
</evidence>
<keyword evidence="2" id="KW-0862">Zinc</keyword>
<evidence type="ECO:0000256" key="1">
    <source>
        <dbReference type="ARBA" id="ARBA00022723"/>
    </source>
</evidence>
<dbReference type="AlphaFoldDB" id="A0AAX6MTS5"/>
<sequence length="452" mass="49808">MKRTRYSTSRQKACQPCSTAKTKCDRKPGCCTRCALRSISCSYPPILPSGDSSRDIGDNTSDNAEASLYTSFADTSVLSAPGPEPKISAGADSQGLASQSLTTQSSTFGLVQATGSTSPTNTSSTTFAASHTPDESVPNITSCPPRNSEVLNFSSLELFSPINVDGISNRWLNTLIPVPGQKVKEYPASISAFIYRLLKSYTTVAVRGRGVPPFIHASQISATSIRQPLSTCFSLVRICESPLPGSEGVAADVLHREMNNICEQQATYDDVTLLAAFQAYLIYSMVLFFRLGQISSPFLRQAMMNLQELACSSSRGGLMCTAERQRVRPRWEAWIVAESKRRSLFTMYLFDSVLSTQDGLQTFLGTELEGLPASADKSLWRAHTRRDWEIAYNLYLADWPEEGFRIDELWPIPAGLDETGLLERRRRVDRWLENVDEFGTMLYAVTSCTHGG</sequence>
<proteinExistence type="predicted"/>
<gene>
    <name evidence="9" type="ORF">Daesc_001340</name>
</gene>
<feature type="transmembrane region" description="Helical" evidence="7">
    <location>
        <begin position="271"/>
        <end position="291"/>
    </location>
</feature>
<dbReference type="Gene3D" id="4.10.240.10">
    <property type="entry name" value="Zn(2)-C6 fungal-type DNA-binding domain"/>
    <property type="match status" value="1"/>
</dbReference>
<dbReference type="SUPFAM" id="SSF57701">
    <property type="entry name" value="Zn2/Cys6 DNA-binding domain"/>
    <property type="match status" value="1"/>
</dbReference>
<evidence type="ECO:0000313" key="9">
    <source>
        <dbReference type="EMBL" id="KAK6956070.1"/>
    </source>
</evidence>
<accession>A0AAX6MTS5</accession>
<dbReference type="GO" id="GO:0008270">
    <property type="term" value="F:zinc ion binding"/>
    <property type="evidence" value="ECO:0007669"/>
    <property type="project" value="InterPro"/>
</dbReference>
<dbReference type="Proteomes" id="UP001369815">
    <property type="component" value="Unassembled WGS sequence"/>
</dbReference>
<keyword evidence="7" id="KW-1133">Transmembrane helix</keyword>
<dbReference type="EMBL" id="JBANMG010000002">
    <property type="protein sequence ID" value="KAK6956070.1"/>
    <property type="molecule type" value="Genomic_DNA"/>
</dbReference>
<keyword evidence="1" id="KW-0479">Metal-binding</keyword>
<keyword evidence="10" id="KW-1185">Reference proteome</keyword>
<keyword evidence="7" id="KW-0812">Transmembrane</keyword>
<evidence type="ECO:0000256" key="3">
    <source>
        <dbReference type="ARBA" id="ARBA00023015"/>
    </source>
</evidence>
<evidence type="ECO:0000313" key="10">
    <source>
        <dbReference type="Proteomes" id="UP001369815"/>
    </source>
</evidence>
<dbReference type="Pfam" id="PF00172">
    <property type="entry name" value="Zn_clus"/>
    <property type="match status" value="1"/>
</dbReference>
<dbReference type="InterPro" id="IPR001138">
    <property type="entry name" value="Zn2Cys6_DnaBD"/>
</dbReference>
<dbReference type="InterPro" id="IPR036864">
    <property type="entry name" value="Zn2-C6_fun-type_DNA-bd_sf"/>
</dbReference>
<dbReference type="GO" id="GO:0000981">
    <property type="term" value="F:DNA-binding transcription factor activity, RNA polymerase II-specific"/>
    <property type="evidence" value="ECO:0007669"/>
    <property type="project" value="InterPro"/>
</dbReference>
<evidence type="ECO:0000256" key="2">
    <source>
        <dbReference type="ARBA" id="ARBA00022833"/>
    </source>
</evidence>
<evidence type="ECO:0000256" key="7">
    <source>
        <dbReference type="SAM" id="Phobius"/>
    </source>
</evidence>
<evidence type="ECO:0000256" key="4">
    <source>
        <dbReference type="ARBA" id="ARBA00023163"/>
    </source>
</evidence>
<feature type="compositionally biased region" description="Low complexity" evidence="6">
    <location>
        <begin position="111"/>
        <end position="131"/>
    </location>
</feature>
<dbReference type="PANTHER" id="PTHR47660:SF3">
    <property type="entry name" value="FINGER DOMAIN PROTEIN, PUTATIVE (AFU_ORTHOLOGUE AFUA_4G03310)-RELATED"/>
    <property type="match status" value="1"/>
</dbReference>
<protein>
    <recommendedName>
        <fullName evidence="8">Zn(2)-C6 fungal-type domain-containing protein</fullName>
    </recommendedName>
</protein>
<dbReference type="PANTHER" id="PTHR47660">
    <property type="entry name" value="TRANSCRIPTION FACTOR WITH C2H2 AND ZN(2)-CYS(6) DNA BINDING DOMAIN (EUROFUNG)-RELATED-RELATED"/>
    <property type="match status" value="1"/>
</dbReference>
<organism evidence="9 10">
    <name type="scientific">Daldinia eschscholtzii</name>
    <dbReference type="NCBI Taxonomy" id="292717"/>
    <lineage>
        <taxon>Eukaryota</taxon>
        <taxon>Fungi</taxon>
        <taxon>Dikarya</taxon>
        <taxon>Ascomycota</taxon>
        <taxon>Pezizomycotina</taxon>
        <taxon>Sordariomycetes</taxon>
        <taxon>Xylariomycetidae</taxon>
        <taxon>Xylariales</taxon>
        <taxon>Hypoxylaceae</taxon>
        <taxon>Daldinia</taxon>
    </lineage>
</organism>
<reference evidence="9 10" key="1">
    <citation type="journal article" date="2024" name="Front Chem Biol">
        <title>Unveiling the potential of Daldinia eschscholtzii MFLUCC 19-0629 through bioactivity and bioinformatics studies for enhanced sustainable agriculture production.</title>
        <authorList>
            <person name="Brooks S."/>
            <person name="Weaver J.A."/>
            <person name="Klomchit A."/>
            <person name="Alharthi S.A."/>
            <person name="Onlamun T."/>
            <person name="Nurani R."/>
            <person name="Vong T.K."/>
            <person name="Alberti F."/>
            <person name="Greco C."/>
        </authorList>
    </citation>
    <scope>NUCLEOTIDE SEQUENCE [LARGE SCALE GENOMIC DNA]</scope>
    <source>
        <strain evidence="9">MFLUCC 19-0629</strain>
    </source>
</reference>
<comment type="caution">
    <text evidence="9">The sequence shown here is derived from an EMBL/GenBank/DDBJ whole genome shotgun (WGS) entry which is preliminary data.</text>
</comment>
<keyword evidence="4" id="KW-0804">Transcription</keyword>
<keyword evidence="3" id="KW-0805">Transcription regulation</keyword>
<evidence type="ECO:0000256" key="5">
    <source>
        <dbReference type="ARBA" id="ARBA00023242"/>
    </source>
</evidence>